<dbReference type="Proteomes" id="UP000266340">
    <property type="component" value="Unassembled WGS sequence"/>
</dbReference>
<organism evidence="1 2">
    <name type="scientific">Cohnella faecalis</name>
    <dbReference type="NCBI Taxonomy" id="2315694"/>
    <lineage>
        <taxon>Bacteria</taxon>
        <taxon>Bacillati</taxon>
        <taxon>Bacillota</taxon>
        <taxon>Bacilli</taxon>
        <taxon>Bacillales</taxon>
        <taxon>Paenibacillaceae</taxon>
        <taxon>Cohnella</taxon>
    </lineage>
</organism>
<dbReference type="InterPro" id="IPR000408">
    <property type="entry name" value="Reg_chr_condens"/>
</dbReference>
<dbReference type="PROSITE" id="PS50012">
    <property type="entry name" value="RCC1_3"/>
    <property type="match status" value="1"/>
</dbReference>
<dbReference type="Pfam" id="PF00415">
    <property type="entry name" value="RCC1"/>
    <property type="match status" value="1"/>
</dbReference>
<name>A0A398CKM0_9BACL</name>
<dbReference type="AlphaFoldDB" id="A0A398CKM0"/>
<accession>A0A398CKM0</accession>
<dbReference type="EMBL" id="QXJM01000039">
    <property type="protein sequence ID" value="RIE02692.1"/>
    <property type="molecule type" value="Genomic_DNA"/>
</dbReference>
<gene>
    <name evidence="1" type="ORF">D3H35_18725</name>
</gene>
<dbReference type="SUPFAM" id="SSF50985">
    <property type="entry name" value="RCC1/BLIP-II"/>
    <property type="match status" value="1"/>
</dbReference>
<dbReference type="Gene3D" id="2.130.10.30">
    <property type="entry name" value="Regulator of chromosome condensation 1/beta-lactamase-inhibitor protein II"/>
    <property type="match status" value="1"/>
</dbReference>
<dbReference type="InterPro" id="IPR009091">
    <property type="entry name" value="RCC1/BLIP-II"/>
</dbReference>
<sequence>MIQIVSFDRGLDNEEERHVRLGETCFFVMRHFRFGCAIACNESRRGARGIRFQCSGGAEDCDCCGREPLACSERGRNGMDMGRERIRPARGGRVGRQTYAGSSGWIKRNCRHCRRLCHSVALDGEGNVWTWGRNDFGQLGDGTKTNRFVPAKVAGIGG</sequence>
<proteinExistence type="predicted"/>
<reference evidence="1 2" key="1">
    <citation type="submission" date="2018-09" db="EMBL/GenBank/DDBJ databases">
        <title>Cohnella cavernae sp. nov., isolated from a karst cave.</title>
        <authorList>
            <person name="Zhu H."/>
        </authorList>
    </citation>
    <scope>NUCLEOTIDE SEQUENCE [LARGE SCALE GENOMIC DNA]</scope>
    <source>
        <strain evidence="1 2">K2E09-144</strain>
    </source>
</reference>
<evidence type="ECO:0000313" key="1">
    <source>
        <dbReference type="EMBL" id="RIE02692.1"/>
    </source>
</evidence>
<keyword evidence="2" id="KW-1185">Reference proteome</keyword>
<evidence type="ECO:0000313" key="2">
    <source>
        <dbReference type="Proteomes" id="UP000266340"/>
    </source>
</evidence>
<comment type="caution">
    <text evidence="1">The sequence shown here is derived from an EMBL/GenBank/DDBJ whole genome shotgun (WGS) entry which is preliminary data.</text>
</comment>
<protein>
    <submittedName>
        <fullName evidence="1">Uncharacterized protein</fullName>
    </submittedName>
</protein>